<dbReference type="EMBL" id="AZGY01000004">
    <property type="protein sequence ID" value="KZZ98819.1"/>
    <property type="molecule type" value="Genomic_DNA"/>
</dbReference>
<dbReference type="InterPro" id="IPR021719">
    <property type="entry name" value="Prot_inh_I78"/>
</dbReference>
<dbReference type="STRING" id="1081109.A0A168EI28"/>
<dbReference type="Proteomes" id="UP000078544">
    <property type="component" value="Unassembled WGS sequence"/>
</dbReference>
<dbReference type="Pfam" id="PF11720">
    <property type="entry name" value="Inhibitor_I78"/>
    <property type="match status" value="1"/>
</dbReference>
<proteinExistence type="predicted"/>
<dbReference type="AlphaFoldDB" id="A0A168EI28"/>
<evidence type="ECO:0000313" key="3">
    <source>
        <dbReference type="Proteomes" id="UP000078544"/>
    </source>
</evidence>
<name>A0A168EI28_9HYPO</name>
<comment type="caution">
    <text evidence="2">The sequence shown here is derived from an EMBL/GenBank/DDBJ whole genome shotgun (WGS) entry which is preliminary data.</text>
</comment>
<evidence type="ECO:0000256" key="1">
    <source>
        <dbReference type="SAM" id="MobiDB-lite"/>
    </source>
</evidence>
<keyword evidence="3" id="KW-1185">Reference proteome</keyword>
<feature type="region of interest" description="Disordered" evidence="1">
    <location>
        <begin position="1"/>
        <end position="26"/>
    </location>
</feature>
<dbReference type="Gene3D" id="3.30.10.10">
    <property type="entry name" value="Trypsin Inhibitor V, subunit A"/>
    <property type="match status" value="1"/>
</dbReference>
<dbReference type="OrthoDB" id="10013825at2759"/>
<gene>
    <name evidence="2" type="ORF">AAL_02370</name>
</gene>
<protein>
    <submittedName>
        <fullName evidence="2">Translation machinery-associated protein 20</fullName>
    </submittedName>
</protein>
<accession>A0A168EI28</accession>
<feature type="compositionally biased region" description="Polar residues" evidence="1">
    <location>
        <begin position="10"/>
        <end position="25"/>
    </location>
</feature>
<dbReference type="PANTHER" id="PTHR39600:SF1">
    <property type="entry name" value="PEPTIDASE INHIBITOR I78 FAMILY PROTEIN"/>
    <property type="match status" value="1"/>
</dbReference>
<evidence type="ECO:0000313" key="2">
    <source>
        <dbReference type="EMBL" id="KZZ98819.1"/>
    </source>
</evidence>
<organism evidence="2 3">
    <name type="scientific">Moelleriella libera RCEF 2490</name>
    <dbReference type="NCBI Taxonomy" id="1081109"/>
    <lineage>
        <taxon>Eukaryota</taxon>
        <taxon>Fungi</taxon>
        <taxon>Dikarya</taxon>
        <taxon>Ascomycota</taxon>
        <taxon>Pezizomycotina</taxon>
        <taxon>Sordariomycetes</taxon>
        <taxon>Hypocreomycetidae</taxon>
        <taxon>Hypocreales</taxon>
        <taxon>Clavicipitaceae</taxon>
        <taxon>Moelleriella</taxon>
    </lineage>
</organism>
<reference evidence="2 3" key="1">
    <citation type="journal article" date="2016" name="Genome Biol. Evol.">
        <title>Divergent and convergent evolution of fungal pathogenicity.</title>
        <authorList>
            <person name="Shang Y."/>
            <person name="Xiao G."/>
            <person name="Zheng P."/>
            <person name="Cen K."/>
            <person name="Zhan S."/>
            <person name="Wang C."/>
        </authorList>
    </citation>
    <scope>NUCLEOTIDE SEQUENCE [LARGE SCALE GENOMIC DNA]</scope>
    <source>
        <strain evidence="2 3">RCEF 2490</strain>
    </source>
</reference>
<dbReference type="PANTHER" id="PTHR39600">
    <property type="entry name" value="PEPTIDASE INHIBITOR I78 FAMILY PROTEIN"/>
    <property type="match status" value="1"/>
</dbReference>
<sequence length="88" mass="9860">MPLVIPGITNKASTSSTDAPNSTEEWQNKLVGKKLHDTEHNEINFCKKQLPSEHRVLPPNSFGTTDFNEKRLNIHLNDEGIVTKVNHG</sequence>